<keyword evidence="3" id="KW-1185">Reference proteome</keyword>
<name>A0A8J3VW61_9ACTN</name>
<keyword evidence="1" id="KW-0812">Transmembrane</keyword>
<feature type="transmembrane region" description="Helical" evidence="1">
    <location>
        <begin position="45"/>
        <end position="63"/>
    </location>
</feature>
<gene>
    <name evidence="2" type="ORF">Raf01_85700</name>
</gene>
<protein>
    <recommendedName>
        <fullName evidence="4">DUF1345 domain-containing protein</fullName>
    </recommendedName>
</protein>
<reference evidence="2" key="1">
    <citation type="submission" date="2021-01" db="EMBL/GenBank/DDBJ databases">
        <title>Whole genome shotgun sequence of Rugosimonospora africana NBRC 104875.</title>
        <authorList>
            <person name="Komaki H."/>
            <person name="Tamura T."/>
        </authorList>
    </citation>
    <scope>NUCLEOTIDE SEQUENCE</scope>
    <source>
        <strain evidence="2">NBRC 104875</strain>
    </source>
</reference>
<dbReference type="RefSeq" id="WP_203923824.1">
    <property type="nucleotide sequence ID" value="NZ_BONZ01000095.1"/>
</dbReference>
<dbReference type="Pfam" id="PF07077">
    <property type="entry name" value="DUF1345"/>
    <property type="match status" value="1"/>
</dbReference>
<accession>A0A8J3VW61</accession>
<feature type="transmembrane region" description="Helical" evidence="1">
    <location>
        <begin position="116"/>
        <end position="137"/>
    </location>
</feature>
<dbReference type="Proteomes" id="UP000642748">
    <property type="component" value="Unassembled WGS sequence"/>
</dbReference>
<feature type="transmembrane region" description="Helical" evidence="1">
    <location>
        <begin position="20"/>
        <end position="38"/>
    </location>
</feature>
<keyword evidence="1" id="KW-1133">Transmembrane helix</keyword>
<dbReference type="AlphaFoldDB" id="A0A8J3VW61"/>
<evidence type="ECO:0000313" key="3">
    <source>
        <dbReference type="Proteomes" id="UP000642748"/>
    </source>
</evidence>
<evidence type="ECO:0000313" key="2">
    <source>
        <dbReference type="EMBL" id="GIH20398.1"/>
    </source>
</evidence>
<feature type="transmembrane region" description="Helical" evidence="1">
    <location>
        <begin position="197"/>
        <end position="218"/>
    </location>
</feature>
<proteinExistence type="predicted"/>
<feature type="transmembrane region" description="Helical" evidence="1">
    <location>
        <begin position="83"/>
        <end position="104"/>
    </location>
</feature>
<dbReference type="InterPro" id="IPR009781">
    <property type="entry name" value="DUF1345"/>
</dbReference>
<organism evidence="2 3">
    <name type="scientific">Rugosimonospora africana</name>
    <dbReference type="NCBI Taxonomy" id="556532"/>
    <lineage>
        <taxon>Bacteria</taxon>
        <taxon>Bacillati</taxon>
        <taxon>Actinomycetota</taxon>
        <taxon>Actinomycetes</taxon>
        <taxon>Micromonosporales</taxon>
        <taxon>Micromonosporaceae</taxon>
        <taxon>Rugosimonospora</taxon>
    </lineage>
</organism>
<sequence length="220" mass="23510">MREDLTYPGNRELASSRMRLGILSGVAVVVGIVTGLWMKPVVAALFGWDFLSAAYIVWTWLGARRLDPAATRRLAVSEDPGRAGFDILLLAASVASLAGVGIVIEAGGSRGRGGQDLAAGLAVASVVLSWSLVHTVFTERYARLYYSEPVGGVDFNDPEPPNYVDFAYLAFTIGMTFQVSDTSLSRKTIRATALRQALLSYLFGAVIIAATINLLAGLPR</sequence>
<dbReference type="EMBL" id="BONZ01000095">
    <property type="protein sequence ID" value="GIH20398.1"/>
    <property type="molecule type" value="Genomic_DNA"/>
</dbReference>
<evidence type="ECO:0000256" key="1">
    <source>
        <dbReference type="SAM" id="Phobius"/>
    </source>
</evidence>
<comment type="caution">
    <text evidence="2">The sequence shown here is derived from an EMBL/GenBank/DDBJ whole genome shotgun (WGS) entry which is preliminary data.</text>
</comment>
<evidence type="ECO:0008006" key="4">
    <source>
        <dbReference type="Google" id="ProtNLM"/>
    </source>
</evidence>
<keyword evidence="1" id="KW-0472">Membrane</keyword>